<evidence type="ECO:0000256" key="1">
    <source>
        <dbReference type="SAM" id="Phobius"/>
    </source>
</evidence>
<name>A0A1F7VAX6_9BACT</name>
<dbReference type="Pfam" id="PF11258">
    <property type="entry name" value="DUF3048"/>
    <property type="match status" value="1"/>
</dbReference>
<dbReference type="Pfam" id="PF17479">
    <property type="entry name" value="DUF3048_C"/>
    <property type="match status" value="1"/>
</dbReference>
<feature type="domain" description="DUF3048" evidence="3">
    <location>
        <begin position="230"/>
        <end position="342"/>
    </location>
</feature>
<keyword evidence="1" id="KW-0472">Membrane</keyword>
<keyword evidence="1" id="KW-1133">Transmembrane helix</keyword>
<sequence>MLQKHTILITIIITFGSCLVGFAGYYLSTYLFYYNAAQQNISTLTHNAAPTPPKAAPGAHPLTGLPYLSATPARRPFAIVIDNTPEARPQYGLSKADVVYESLTEGGVTRLLALFSSEKPLRIGPIRSARPYLVRQAQDWDAFLVHSGGSTRALDMLNTEIPHVYNLDEFSNGNAFVRTSQTPPHNLFTSYIALETLAENKAMPLTLTALPSWAYATTTPEGSTTTSFAIPYNLASMKVAYQYDEASQTYTRMLGGQPHRDAETNKPLSPANVILEFRDMADIPDPQKLGLIDYSYAGAGDAIIFTKGKKINARWTRSSQGPTVYATATGRTVQLKPGQTFIEALPTDFKANVTFE</sequence>
<protein>
    <recommendedName>
        <fullName evidence="6">DUF3048 domain-containing protein</fullName>
    </recommendedName>
</protein>
<proteinExistence type="predicted"/>
<reference evidence="4 5" key="1">
    <citation type="journal article" date="2016" name="Nat. Commun.">
        <title>Thousands of microbial genomes shed light on interconnected biogeochemical processes in an aquifer system.</title>
        <authorList>
            <person name="Anantharaman K."/>
            <person name="Brown C.T."/>
            <person name="Hug L.A."/>
            <person name="Sharon I."/>
            <person name="Castelle C.J."/>
            <person name="Probst A.J."/>
            <person name="Thomas B.C."/>
            <person name="Singh A."/>
            <person name="Wilkins M.J."/>
            <person name="Karaoz U."/>
            <person name="Brodie E.L."/>
            <person name="Williams K.H."/>
            <person name="Hubbard S.S."/>
            <person name="Banfield J.F."/>
        </authorList>
    </citation>
    <scope>NUCLEOTIDE SEQUENCE [LARGE SCALE GENOMIC DNA]</scope>
</reference>
<evidence type="ECO:0008006" key="6">
    <source>
        <dbReference type="Google" id="ProtNLM"/>
    </source>
</evidence>
<dbReference type="InterPro" id="IPR035328">
    <property type="entry name" value="DUF3048_C"/>
</dbReference>
<feature type="domain" description="DUF3048" evidence="2">
    <location>
        <begin position="62"/>
        <end position="201"/>
    </location>
</feature>
<dbReference type="AlphaFoldDB" id="A0A1F7VAX6"/>
<evidence type="ECO:0000259" key="3">
    <source>
        <dbReference type="Pfam" id="PF17479"/>
    </source>
</evidence>
<evidence type="ECO:0000313" key="5">
    <source>
        <dbReference type="Proteomes" id="UP000178264"/>
    </source>
</evidence>
<dbReference type="SUPFAM" id="SSF159774">
    <property type="entry name" value="YerB-like"/>
    <property type="match status" value="1"/>
</dbReference>
<dbReference type="Gene3D" id="3.50.90.10">
    <property type="entry name" value="YerB-like"/>
    <property type="match status" value="1"/>
</dbReference>
<dbReference type="Proteomes" id="UP000178264">
    <property type="component" value="Unassembled WGS sequence"/>
</dbReference>
<feature type="transmembrane region" description="Helical" evidence="1">
    <location>
        <begin position="7"/>
        <end position="33"/>
    </location>
</feature>
<dbReference type="InterPro" id="IPR023158">
    <property type="entry name" value="YerB-like_sf"/>
</dbReference>
<evidence type="ECO:0000313" key="4">
    <source>
        <dbReference type="EMBL" id="OGL87710.1"/>
    </source>
</evidence>
<gene>
    <name evidence="4" type="ORF">A3I42_01790</name>
</gene>
<comment type="caution">
    <text evidence="4">The sequence shown here is derived from an EMBL/GenBank/DDBJ whole genome shotgun (WGS) entry which is preliminary data.</text>
</comment>
<dbReference type="EMBL" id="MGER01000063">
    <property type="protein sequence ID" value="OGL87710.1"/>
    <property type="molecule type" value="Genomic_DNA"/>
</dbReference>
<evidence type="ECO:0000259" key="2">
    <source>
        <dbReference type="Pfam" id="PF11258"/>
    </source>
</evidence>
<dbReference type="PROSITE" id="PS51257">
    <property type="entry name" value="PROKAR_LIPOPROTEIN"/>
    <property type="match status" value="1"/>
</dbReference>
<organism evidence="4 5">
    <name type="scientific">Candidatus Uhrbacteria bacterium RIFCSPLOWO2_02_FULL_49_11</name>
    <dbReference type="NCBI Taxonomy" id="1802409"/>
    <lineage>
        <taxon>Bacteria</taxon>
        <taxon>Candidatus Uhriibacteriota</taxon>
    </lineage>
</organism>
<keyword evidence="1" id="KW-0812">Transmembrane</keyword>
<dbReference type="InterPro" id="IPR021416">
    <property type="entry name" value="DUF3048_N"/>
</dbReference>
<accession>A0A1F7VAX6</accession>